<proteinExistence type="predicted"/>
<dbReference type="SMART" id="SM00450">
    <property type="entry name" value="RHOD"/>
    <property type="match status" value="1"/>
</dbReference>
<dbReference type="Proteomes" id="UP000240357">
    <property type="component" value="Unassembled WGS sequence"/>
</dbReference>
<evidence type="ECO:0000313" key="2">
    <source>
        <dbReference type="EMBL" id="PSR57390.1"/>
    </source>
</evidence>
<dbReference type="PROSITE" id="PS50206">
    <property type="entry name" value="RHODANESE_3"/>
    <property type="match status" value="1"/>
</dbReference>
<dbReference type="PANTHER" id="PTHR43031:SF1">
    <property type="entry name" value="PYRIDINE NUCLEOTIDE-DISULPHIDE OXIDOREDUCTASE"/>
    <property type="match status" value="1"/>
</dbReference>
<dbReference type="EMBL" id="PYFT01000001">
    <property type="protein sequence ID" value="PSR57390.1"/>
    <property type="molecule type" value="Genomic_DNA"/>
</dbReference>
<accession>A0A2T2YPF6</accession>
<feature type="domain" description="Rhodanese" evidence="1">
    <location>
        <begin position="28"/>
        <end position="118"/>
    </location>
</feature>
<dbReference type="AlphaFoldDB" id="A0A2T2YPF6"/>
<dbReference type="PANTHER" id="PTHR43031">
    <property type="entry name" value="FAD-DEPENDENT OXIDOREDUCTASE"/>
    <property type="match status" value="1"/>
</dbReference>
<dbReference type="PROSITE" id="PS00380">
    <property type="entry name" value="RHODANESE_1"/>
    <property type="match status" value="1"/>
</dbReference>
<dbReference type="Gene3D" id="3.40.250.10">
    <property type="entry name" value="Rhodanese-like domain"/>
    <property type="match status" value="1"/>
</dbReference>
<reference evidence="2 3" key="1">
    <citation type="submission" date="2018-03" db="EMBL/GenBank/DDBJ databases">
        <title>Adhaeribacter sp. HMF7605 Genome sequencing and assembly.</title>
        <authorList>
            <person name="Kang H."/>
            <person name="Kang J."/>
            <person name="Cha I."/>
            <person name="Kim H."/>
            <person name="Joh K."/>
        </authorList>
    </citation>
    <scope>NUCLEOTIDE SEQUENCE [LARGE SCALE GENOMIC DNA]</scope>
    <source>
        <strain evidence="2 3">HMF7605</strain>
    </source>
</reference>
<evidence type="ECO:0000259" key="1">
    <source>
        <dbReference type="PROSITE" id="PS50206"/>
    </source>
</evidence>
<name>A0A2T2YPF6_9BACT</name>
<dbReference type="InterPro" id="IPR050229">
    <property type="entry name" value="GlpE_sulfurtransferase"/>
</dbReference>
<dbReference type="InterPro" id="IPR036873">
    <property type="entry name" value="Rhodanese-like_dom_sf"/>
</dbReference>
<comment type="caution">
    <text evidence="2">The sequence shown here is derived from an EMBL/GenBank/DDBJ whole genome shotgun (WGS) entry which is preliminary data.</text>
</comment>
<dbReference type="SUPFAM" id="SSF52821">
    <property type="entry name" value="Rhodanese/Cell cycle control phosphatase"/>
    <property type="match status" value="1"/>
</dbReference>
<dbReference type="Pfam" id="PF00581">
    <property type="entry name" value="Rhodanese"/>
    <property type="match status" value="1"/>
</dbReference>
<dbReference type="GO" id="GO:0004792">
    <property type="term" value="F:thiosulfate-cyanide sulfurtransferase activity"/>
    <property type="evidence" value="ECO:0007669"/>
    <property type="project" value="InterPro"/>
</dbReference>
<evidence type="ECO:0000313" key="3">
    <source>
        <dbReference type="Proteomes" id="UP000240357"/>
    </source>
</evidence>
<dbReference type="InterPro" id="IPR001307">
    <property type="entry name" value="Thiosulphate_STrfase_CS"/>
</dbReference>
<dbReference type="OrthoDB" id="9800872at2"/>
<keyword evidence="3" id="KW-1185">Reference proteome</keyword>
<dbReference type="CDD" id="cd01521">
    <property type="entry name" value="RHOD_PspE2"/>
    <property type="match status" value="1"/>
</dbReference>
<organism evidence="2 3">
    <name type="scientific">Adhaeribacter arboris</name>
    <dbReference type="NCBI Taxonomy" id="2072846"/>
    <lineage>
        <taxon>Bacteria</taxon>
        <taxon>Pseudomonadati</taxon>
        <taxon>Bacteroidota</taxon>
        <taxon>Cytophagia</taxon>
        <taxon>Cytophagales</taxon>
        <taxon>Hymenobacteraceae</taxon>
        <taxon>Adhaeribacter</taxon>
    </lineage>
</organism>
<dbReference type="InterPro" id="IPR001763">
    <property type="entry name" value="Rhodanese-like_dom"/>
</dbReference>
<sequence length="131" mass="14336">MPAALAFFYNKLCFESDPSDVFNDLQDGVEDFVVIDARSRESFALEHVPGALNLPHKEMNLETTALLPREKIMVVYCDGIGCNASTKGAAKLVSLGFKAKEMMGGLDWWKRDGYPVESGPESTNPIACGCE</sequence>
<protein>
    <submittedName>
        <fullName evidence="2">Rhodanese</fullName>
    </submittedName>
</protein>
<gene>
    <name evidence="2" type="ORF">AHMF7605_20610</name>
</gene>